<keyword evidence="3" id="KW-0378">Hydrolase</keyword>
<evidence type="ECO:0000256" key="2">
    <source>
        <dbReference type="ARBA" id="ARBA00022670"/>
    </source>
</evidence>
<dbReference type="PANTHER" id="PTHR43343:SF3">
    <property type="entry name" value="PROTEASE DO-LIKE 8, CHLOROPLASTIC"/>
    <property type="match status" value="1"/>
</dbReference>
<dbReference type="InterPro" id="IPR001478">
    <property type="entry name" value="PDZ"/>
</dbReference>
<comment type="similarity">
    <text evidence="1">Belongs to the peptidase S1C family.</text>
</comment>
<organism evidence="6 7">
    <name type="scientific">Candidatus Uhrbacteria bacterium GW2011_GWD2_52_7</name>
    <dbReference type="NCBI Taxonomy" id="1618989"/>
    <lineage>
        <taxon>Bacteria</taxon>
        <taxon>Candidatus Uhriibacteriota</taxon>
    </lineage>
</organism>
<dbReference type="GO" id="GO:0004252">
    <property type="term" value="F:serine-type endopeptidase activity"/>
    <property type="evidence" value="ECO:0007669"/>
    <property type="project" value="InterPro"/>
</dbReference>
<feature type="domain" description="PDZ" evidence="5">
    <location>
        <begin position="321"/>
        <end position="402"/>
    </location>
</feature>
<evidence type="ECO:0000256" key="3">
    <source>
        <dbReference type="ARBA" id="ARBA00022801"/>
    </source>
</evidence>
<dbReference type="InterPro" id="IPR043504">
    <property type="entry name" value="Peptidase_S1_PA_chymotrypsin"/>
</dbReference>
<dbReference type="PRINTS" id="PR00834">
    <property type="entry name" value="PROTEASES2C"/>
</dbReference>
<dbReference type="GO" id="GO:0006508">
    <property type="term" value="P:proteolysis"/>
    <property type="evidence" value="ECO:0007669"/>
    <property type="project" value="UniProtKB-KW"/>
</dbReference>
<dbReference type="InterPro" id="IPR009003">
    <property type="entry name" value="Peptidase_S1_PA"/>
</dbReference>
<sequence length="418" mass="43749">MFPVDMRKILRIIDGAMQTFNIKSHLPSFVAGVLGGVVSCVLVGTVAFVVIGADDLQSRIREALGITTSVVPVVDSTGEASDVVSVVEAANPAVVSIVISKDVPKMEQYNPFGSFFGMPMMQRQNGTEHIEIGGGSGFIVSSDGYLVTNAHVASDSEADYNVFLNDGTEYAAEVIASDDQLDIAVLKIEGDDLPYLAFGDSDAVKVGQSVVAIGNALGEFRNTVSVGVVSGLSRSVTASSSQGDVEELYDVIQTDAAINPGNSGGPLLDLSGKVIGVNVATSMQGENISFSLPANAVKTTVESVRETGSISRAYLGVRYLQVTESMAEQNSLAVDYGAIVLRGDDGSLAVIPGSPADKAGIEENDIILEVDGEKIGEDSPLAYVLRGKAAGDVVELKVVHDGEEKTVQVTLEERPEND</sequence>
<dbReference type="PROSITE" id="PS50106">
    <property type="entry name" value="PDZ"/>
    <property type="match status" value="1"/>
</dbReference>
<dbReference type="Pfam" id="PF13180">
    <property type="entry name" value="PDZ_2"/>
    <property type="match status" value="1"/>
</dbReference>
<keyword evidence="2 6" id="KW-0645">Protease</keyword>
<reference evidence="6 7" key="1">
    <citation type="journal article" date="2015" name="Nature">
        <title>rRNA introns, odd ribosomes, and small enigmatic genomes across a large radiation of phyla.</title>
        <authorList>
            <person name="Brown C.T."/>
            <person name="Hug L.A."/>
            <person name="Thomas B.C."/>
            <person name="Sharon I."/>
            <person name="Castelle C.J."/>
            <person name="Singh A."/>
            <person name="Wilkins M.J."/>
            <person name="Williams K.H."/>
            <person name="Banfield J.F."/>
        </authorList>
    </citation>
    <scope>NUCLEOTIDE SEQUENCE [LARGE SCALE GENOMIC DNA]</scope>
</reference>
<protein>
    <submittedName>
        <fullName evidence="6">Protease Do</fullName>
    </submittedName>
</protein>
<keyword evidence="4" id="KW-0812">Transmembrane</keyword>
<dbReference type="InterPro" id="IPR001940">
    <property type="entry name" value="Peptidase_S1C"/>
</dbReference>
<evidence type="ECO:0000313" key="6">
    <source>
        <dbReference type="EMBL" id="KKW30843.1"/>
    </source>
</evidence>
<proteinExistence type="inferred from homology"/>
<dbReference type="SMART" id="SM00228">
    <property type="entry name" value="PDZ"/>
    <property type="match status" value="1"/>
</dbReference>
<accession>A0A0G1XHX3</accession>
<keyword evidence="4" id="KW-1133">Transmembrane helix</keyword>
<evidence type="ECO:0000256" key="4">
    <source>
        <dbReference type="SAM" id="Phobius"/>
    </source>
</evidence>
<dbReference type="PANTHER" id="PTHR43343">
    <property type="entry name" value="PEPTIDASE S12"/>
    <property type="match status" value="1"/>
</dbReference>
<comment type="caution">
    <text evidence="6">The sequence shown here is derived from an EMBL/GenBank/DDBJ whole genome shotgun (WGS) entry which is preliminary data.</text>
</comment>
<dbReference type="Gene3D" id="2.30.42.10">
    <property type="match status" value="1"/>
</dbReference>
<dbReference type="AlphaFoldDB" id="A0A0G1XHX3"/>
<dbReference type="SUPFAM" id="SSF50494">
    <property type="entry name" value="Trypsin-like serine proteases"/>
    <property type="match status" value="1"/>
</dbReference>
<dbReference type="Gene3D" id="2.40.10.10">
    <property type="entry name" value="Trypsin-like serine proteases"/>
    <property type="match status" value="2"/>
</dbReference>
<dbReference type="InterPro" id="IPR051201">
    <property type="entry name" value="Chloro_Bact_Ser_Proteases"/>
</dbReference>
<evidence type="ECO:0000259" key="5">
    <source>
        <dbReference type="PROSITE" id="PS50106"/>
    </source>
</evidence>
<evidence type="ECO:0000256" key="1">
    <source>
        <dbReference type="ARBA" id="ARBA00010541"/>
    </source>
</evidence>
<evidence type="ECO:0000313" key="7">
    <source>
        <dbReference type="Proteomes" id="UP000034846"/>
    </source>
</evidence>
<keyword evidence="4" id="KW-0472">Membrane</keyword>
<feature type="transmembrane region" description="Helical" evidence="4">
    <location>
        <begin position="29"/>
        <end position="51"/>
    </location>
</feature>
<dbReference type="EMBL" id="LCRD01000002">
    <property type="protein sequence ID" value="KKW30843.1"/>
    <property type="molecule type" value="Genomic_DNA"/>
</dbReference>
<dbReference type="InterPro" id="IPR036034">
    <property type="entry name" value="PDZ_sf"/>
</dbReference>
<dbReference type="Proteomes" id="UP000034846">
    <property type="component" value="Unassembled WGS sequence"/>
</dbReference>
<dbReference type="Pfam" id="PF13365">
    <property type="entry name" value="Trypsin_2"/>
    <property type="match status" value="1"/>
</dbReference>
<dbReference type="SUPFAM" id="SSF50156">
    <property type="entry name" value="PDZ domain-like"/>
    <property type="match status" value="1"/>
</dbReference>
<gene>
    <name evidence="6" type="ORF">UY72_C0002G0018</name>
</gene>
<name>A0A0G1XHX3_9BACT</name>